<evidence type="ECO:0000313" key="5">
    <source>
        <dbReference type="Proteomes" id="UP000580517"/>
    </source>
</evidence>
<dbReference type="Gene3D" id="2.10.260.10">
    <property type="match status" value="1"/>
</dbReference>
<dbReference type="SMART" id="SM00966">
    <property type="entry name" value="SpoVT_AbrB"/>
    <property type="match status" value="1"/>
</dbReference>
<dbReference type="InterPro" id="IPR007159">
    <property type="entry name" value="SpoVT-AbrB_dom"/>
</dbReference>
<dbReference type="Pfam" id="PF04014">
    <property type="entry name" value="MazE_antitoxin"/>
    <property type="match status" value="1"/>
</dbReference>
<dbReference type="OrthoDB" id="9811597at2"/>
<dbReference type="RefSeq" id="WP_129969915.1">
    <property type="nucleotide sequence ID" value="NZ_JACCEW010000004.1"/>
</dbReference>
<proteinExistence type="predicted"/>
<dbReference type="AlphaFoldDB" id="A0A853FJ40"/>
<dbReference type="InterPro" id="IPR037914">
    <property type="entry name" value="SpoVT-AbrB_sf"/>
</dbReference>
<reference evidence="4 5" key="1">
    <citation type="submission" date="2020-07" db="EMBL/GenBank/DDBJ databases">
        <title>Taxonomic revisions and descriptions of new bacterial species based on genomic comparisons in the high-G+C-content subgroup of the family Alcaligenaceae.</title>
        <authorList>
            <person name="Szabo A."/>
            <person name="Felfoldi T."/>
        </authorList>
    </citation>
    <scope>NUCLEOTIDE SEQUENCE [LARGE SCALE GENOMIC DNA]</scope>
    <source>
        <strain evidence="4 5">DSM 25264</strain>
    </source>
</reference>
<name>A0A853FJ40_9BURK</name>
<dbReference type="SUPFAM" id="SSF89447">
    <property type="entry name" value="AbrB/MazE/MraZ-like"/>
    <property type="match status" value="1"/>
</dbReference>
<dbReference type="GO" id="GO:0003677">
    <property type="term" value="F:DNA binding"/>
    <property type="evidence" value="ECO:0007669"/>
    <property type="project" value="UniProtKB-UniRule"/>
</dbReference>
<keyword evidence="5" id="KW-1185">Reference proteome</keyword>
<organism evidence="4 5">
    <name type="scientific">Allopusillimonas soli</name>
    <dbReference type="NCBI Taxonomy" id="659016"/>
    <lineage>
        <taxon>Bacteria</taxon>
        <taxon>Pseudomonadati</taxon>
        <taxon>Pseudomonadota</taxon>
        <taxon>Betaproteobacteria</taxon>
        <taxon>Burkholderiales</taxon>
        <taxon>Alcaligenaceae</taxon>
        <taxon>Allopusillimonas</taxon>
    </lineage>
</organism>
<accession>A0A853FJ40</accession>
<dbReference type="PROSITE" id="PS51740">
    <property type="entry name" value="SPOVT_ABRB"/>
    <property type="match status" value="1"/>
</dbReference>
<dbReference type="Proteomes" id="UP000580517">
    <property type="component" value="Unassembled WGS sequence"/>
</dbReference>
<dbReference type="NCBIfam" id="TIGR01439">
    <property type="entry name" value="lp_hng_hel_AbrB"/>
    <property type="match status" value="1"/>
</dbReference>
<evidence type="ECO:0000256" key="1">
    <source>
        <dbReference type="PROSITE-ProRule" id="PRU01076"/>
    </source>
</evidence>
<dbReference type="EMBL" id="JACCEW010000004">
    <property type="protein sequence ID" value="NYT37966.1"/>
    <property type="molecule type" value="Genomic_DNA"/>
</dbReference>
<gene>
    <name evidence="4" type="ORF">H0A68_13850</name>
</gene>
<sequence>MMTDATTLTSKGQVTVPKEIRQRMGLKPGDKITFSLLSDGTLVVRPKLRHVTDLAGLLHKPGRAPVPLKDMTVDLPTDDAAP</sequence>
<feature type="region of interest" description="Disordered" evidence="2">
    <location>
        <begin position="63"/>
        <end position="82"/>
    </location>
</feature>
<protein>
    <submittedName>
        <fullName evidence="4">AbrB/MazE/SpoVT family DNA-binding domain-containing protein</fullName>
    </submittedName>
</protein>
<feature type="domain" description="SpoVT-AbrB" evidence="3">
    <location>
        <begin position="3"/>
        <end position="49"/>
    </location>
</feature>
<evidence type="ECO:0000259" key="3">
    <source>
        <dbReference type="PROSITE" id="PS51740"/>
    </source>
</evidence>
<comment type="caution">
    <text evidence="4">The sequence shown here is derived from an EMBL/GenBank/DDBJ whole genome shotgun (WGS) entry which is preliminary data.</text>
</comment>
<evidence type="ECO:0000313" key="4">
    <source>
        <dbReference type="EMBL" id="NYT37966.1"/>
    </source>
</evidence>
<evidence type="ECO:0000256" key="2">
    <source>
        <dbReference type="SAM" id="MobiDB-lite"/>
    </source>
</evidence>
<keyword evidence="1 4" id="KW-0238">DNA-binding</keyword>